<dbReference type="InterPro" id="IPR006522">
    <property type="entry name" value="Phage_virion_morphogenesis"/>
</dbReference>
<evidence type="ECO:0000256" key="1">
    <source>
        <dbReference type="SAM" id="MobiDB-lite"/>
    </source>
</evidence>
<accession>A0AB39IBJ4</accession>
<dbReference type="EMBL" id="CP162411">
    <property type="protein sequence ID" value="XDL13265.1"/>
    <property type="molecule type" value="Genomic_DNA"/>
</dbReference>
<dbReference type="NCBIfam" id="TIGR01635">
    <property type="entry name" value="tail_comp_S"/>
    <property type="match status" value="1"/>
</dbReference>
<proteinExistence type="predicted"/>
<feature type="compositionally biased region" description="Basic and acidic residues" evidence="1">
    <location>
        <begin position="54"/>
        <end position="65"/>
    </location>
</feature>
<gene>
    <name evidence="2" type="ORF">LF923_0013725</name>
</gene>
<name>A0AB39IBJ4_9GAMM</name>
<protein>
    <submittedName>
        <fullName evidence="2">Phage virion morphogenesis protein</fullName>
    </submittedName>
</protein>
<feature type="region of interest" description="Disordered" evidence="1">
    <location>
        <begin position="37"/>
        <end position="65"/>
    </location>
</feature>
<dbReference type="AlphaFoldDB" id="A0AB39IBJ4"/>
<evidence type="ECO:0000313" key="2">
    <source>
        <dbReference type="EMBL" id="XDL13265.1"/>
    </source>
</evidence>
<dbReference type="Pfam" id="PF05069">
    <property type="entry name" value="Phage_tail_S"/>
    <property type="match status" value="1"/>
</dbReference>
<dbReference type="RefSeq" id="WP_210192659.1">
    <property type="nucleotide sequence ID" value="NZ_CP162411.1"/>
</dbReference>
<organism evidence="2">
    <name type="scientific">Dickeya oryzae</name>
    <dbReference type="NCBI Taxonomy" id="1240404"/>
    <lineage>
        <taxon>Bacteria</taxon>
        <taxon>Pseudomonadati</taxon>
        <taxon>Pseudomonadota</taxon>
        <taxon>Gammaproteobacteria</taxon>
        <taxon>Enterobacterales</taxon>
        <taxon>Pectobacteriaceae</taxon>
        <taxon>Dickeya</taxon>
    </lineage>
</organism>
<sequence length="147" mass="16872">MDDFQHVEGWLAALLAKLTPAERKTLLREVARDLRKRQQDRIRLQQNPDGSAFEPRRVSPREKPGRIRRQMFRKLRTAKYLKATATATVAEVGFTGIVQRMARVHHYGLRDKVRERGAVVKYPARQLLGMDSAVSNALLAKLTTLLR</sequence>
<reference evidence="2" key="1">
    <citation type="submission" date="2024-07" db="EMBL/GenBank/DDBJ databases">
        <authorList>
            <person name="Pedron J."/>
        </authorList>
    </citation>
    <scope>NUCLEOTIDE SEQUENCE</scope>
    <source>
        <strain evidence="2">A642-S2-A17</strain>
    </source>
</reference>